<proteinExistence type="predicted"/>
<accession>A0A1S8T0D2</accession>
<sequence>MNTITSKKAYKILMDAKNSNDGEWIDHSIYVGIAAKRIAEHVNGLNPDLALAYGYIHDIGRTFGRMQLKHSICGYEFLKKEGYDEAARICLTHSFISKDIEECVGNWDCTDSEYIFVKDYIESIKFTEYDKLIQLCDAISLSTGFTIIEKRLIDVALRYGINERTTKRWKAFFNLQKDFENKLGFSLYQLFPEVIDNI</sequence>
<keyword evidence="3" id="KW-1185">Reference proteome</keyword>
<dbReference type="Gene3D" id="1.10.3210.10">
    <property type="entry name" value="Hypothetical protein af1432"/>
    <property type="match status" value="1"/>
</dbReference>
<dbReference type="CDD" id="cd00077">
    <property type="entry name" value="HDc"/>
    <property type="match status" value="1"/>
</dbReference>
<dbReference type="InterPro" id="IPR006674">
    <property type="entry name" value="HD_domain"/>
</dbReference>
<evidence type="ECO:0000259" key="1">
    <source>
        <dbReference type="SMART" id="SM00471"/>
    </source>
</evidence>
<dbReference type="SMART" id="SM00471">
    <property type="entry name" value="HDc"/>
    <property type="match status" value="1"/>
</dbReference>
<dbReference type="OrthoDB" id="9794480at2"/>
<evidence type="ECO:0000313" key="3">
    <source>
        <dbReference type="Proteomes" id="UP000190890"/>
    </source>
</evidence>
<name>A0A1S8T0D2_9CLOT</name>
<dbReference type="RefSeq" id="WP_077850014.1">
    <property type="nucleotide sequence ID" value="NZ_LZZM01000234.1"/>
</dbReference>
<dbReference type="STRING" id="29367.CLPUN_51310"/>
<dbReference type="InterPro" id="IPR003607">
    <property type="entry name" value="HD/PDEase_dom"/>
</dbReference>
<feature type="domain" description="HD/PDEase" evidence="1">
    <location>
        <begin position="20"/>
        <end position="151"/>
    </location>
</feature>
<reference evidence="2 3" key="1">
    <citation type="submission" date="2016-05" db="EMBL/GenBank/DDBJ databases">
        <title>Microbial solvent formation.</title>
        <authorList>
            <person name="Poehlein A."/>
            <person name="Montoya Solano J.D."/>
            <person name="Flitsch S."/>
            <person name="Krabben P."/>
            <person name="Duerre P."/>
            <person name="Daniel R."/>
        </authorList>
    </citation>
    <scope>NUCLEOTIDE SEQUENCE [LARGE SCALE GENOMIC DNA]</scope>
    <source>
        <strain evidence="2 3">DSM 2619</strain>
    </source>
</reference>
<dbReference type="NCBIfam" id="TIGR00277">
    <property type="entry name" value="HDIG"/>
    <property type="match status" value="1"/>
</dbReference>
<dbReference type="SUPFAM" id="SSF109604">
    <property type="entry name" value="HD-domain/PDEase-like"/>
    <property type="match status" value="1"/>
</dbReference>
<gene>
    <name evidence="2" type="ORF">CLPUN_51310</name>
</gene>
<dbReference type="InterPro" id="IPR006675">
    <property type="entry name" value="HDIG_dom"/>
</dbReference>
<protein>
    <submittedName>
        <fullName evidence="2">HD domain protein</fullName>
    </submittedName>
</protein>
<comment type="caution">
    <text evidence="2">The sequence shown here is derived from an EMBL/GenBank/DDBJ whole genome shotgun (WGS) entry which is preliminary data.</text>
</comment>
<evidence type="ECO:0000313" key="2">
    <source>
        <dbReference type="EMBL" id="OOM71139.1"/>
    </source>
</evidence>
<dbReference type="Pfam" id="PF01966">
    <property type="entry name" value="HD"/>
    <property type="match status" value="1"/>
</dbReference>
<dbReference type="EMBL" id="LZZM01000234">
    <property type="protein sequence ID" value="OOM71139.1"/>
    <property type="molecule type" value="Genomic_DNA"/>
</dbReference>
<dbReference type="Proteomes" id="UP000190890">
    <property type="component" value="Unassembled WGS sequence"/>
</dbReference>
<organism evidence="2 3">
    <name type="scientific">Clostridium puniceum</name>
    <dbReference type="NCBI Taxonomy" id="29367"/>
    <lineage>
        <taxon>Bacteria</taxon>
        <taxon>Bacillati</taxon>
        <taxon>Bacillota</taxon>
        <taxon>Clostridia</taxon>
        <taxon>Eubacteriales</taxon>
        <taxon>Clostridiaceae</taxon>
        <taxon>Clostridium</taxon>
    </lineage>
</organism>
<dbReference type="AlphaFoldDB" id="A0A1S8T0D2"/>